<dbReference type="Proteomes" id="UP000664357">
    <property type="component" value="Unassembled WGS sequence"/>
</dbReference>
<evidence type="ECO:0000256" key="3">
    <source>
        <dbReference type="ARBA" id="ARBA00023163"/>
    </source>
</evidence>
<comment type="caution">
    <text evidence="6">The sequence shown here is derived from an EMBL/GenBank/DDBJ whole genome shotgun (WGS) entry which is preliminary data.</text>
</comment>
<feature type="domain" description="OmpR/PhoB-type" evidence="5">
    <location>
        <begin position="120"/>
        <end position="227"/>
    </location>
</feature>
<dbReference type="InterPro" id="IPR001867">
    <property type="entry name" value="OmpR/PhoB-type_DNA-bd"/>
</dbReference>
<evidence type="ECO:0000313" key="7">
    <source>
        <dbReference type="Proteomes" id="UP000664357"/>
    </source>
</evidence>
<evidence type="ECO:0000256" key="4">
    <source>
        <dbReference type="PROSITE-ProRule" id="PRU01091"/>
    </source>
</evidence>
<dbReference type="InterPro" id="IPR036388">
    <property type="entry name" value="WH-like_DNA-bd_sf"/>
</dbReference>
<keyword evidence="3" id="KW-0804">Transcription</keyword>
<keyword evidence="2 4" id="KW-0238">DNA-binding</keyword>
<accession>A0ABV0EKB3</accession>
<evidence type="ECO:0000256" key="1">
    <source>
        <dbReference type="ARBA" id="ARBA00023015"/>
    </source>
</evidence>
<evidence type="ECO:0000313" key="6">
    <source>
        <dbReference type="EMBL" id="MEO1768410.1"/>
    </source>
</evidence>
<dbReference type="EMBL" id="JAFREL020000001">
    <property type="protein sequence ID" value="MEO1768410.1"/>
    <property type="molecule type" value="Genomic_DNA"/>
</dbReference>
<keyword evidence="1" id="KW-0805">Transcription regulation</keyword>
<protein>
    <recommendedName>
        <fullName evidence="5">OmpR/PhoB-type domain-containing protein</fullName>
    </recommendedName>
</protein>
<dbReference type="RefSeq" id="WP_207702873.1">
    <property type="nucleotide sequence ID" value="NZ_JAFREL020000001.1"/>
</dbReference>
<name>A0ABV0EKB3_9ENTE</name>
<organism evidence="6 7">
    <name type="scientific">Candidatus Enterococcus ferrettii</name>
    <dbReference type="NCBI Taxonomy" id="2815324"/>
    <lineage>
        <taxon>Bacteria</taxon>
        <taxon>Bacillati</taxon>
        <taxon>Bacillota</taxon>
        <taxon>Bacilli</taxon>
        <taxon>Lactobacillales</taxon>
        <taxon>Enterococcaceae</taxon>
        <taxon>Enterococcus</taxon>
    </lineage>
</organism>
<sequence length="235" mass="27112">MKILILTKNLLAETECQNKLQQLNNEVLCSTSLVEDSYMMPGKTEGILSYFSLVILSETISYQEIKAVVPIIRKHATAIVRKFESDYTKDFEEEQTEYVIDQWIRKDASLEEVRELCQAITQRESDNQVEILFSNGKGVFNKGQYHFYDIGFSKRESALLLSLYECRGSYLSREELCGKIWKEKLVSNSQRSALSTCVRNIKSKVRKIGIPCEPIETAWGKGYQISDEFYQLIKV</sequence>
<evidence type="ECO:0000259" key="5">
    <source>
        <dbReference type="PROSITE" id="PS51755"/>
    </source>
</evidence>
<reference evidence="6 7" key="1">
    <citation type="submission" date="2024-02" db="EMBL/GenBank/DDBJ databases">
        <title>The Genome Sequence of Enterococcus sp. DIV0159.</title>
        <authorList>
            <person name="Earl A."/>
            <person name="Manson A."/>
            <person name="Gilmore M."/>
            <person name="Sanders J."/>
            <person name="Shea T."/>
            <person name="Howe W."/>
            <person name="Livny J."/>
            <person name="Cuomo C."/>
            <person name="Neafsey D."/>
            <person name="Birren B."/>
        </authorList>
    </citation>
    <scope>NUCLEOTIDE SEQUENCE [LARGE SCALE GENOMIC DNA]</scope>
    <source>
        <strain evidence="6 7">665A</strain>
    </source>
</reference>
<dbReference type="SMART" id="SM00862">
    <property type="entry name" value="Trans_reg_C"/>
    <property type="match status" value="1"/>
</dbReference>
<gene>
    <name evidence="6" type="ORF">JZO67_000321</name>
</gene>
<dbReference type="PROSITE" id="PS51755">
    <property type="entry name" value="OMPR_PHOB"/>
    <property type="match status" value="1"/>
</dbReference>
<dbReference type="Pfam" id="PF00486">
    <property type="entry name" value="Trans_reg_C"/>
    <property type="match status" value="1"/>
</dbReference>
<dbReference type="SUPFAM" id="SSF46894">
    <property type="entry name" value="C-terminal effector domain of the bipartite response regulators"/>
    <property type="match status" value="1"/>
</dbReference>
<keyword evidence="7" id="KW-1185">Reference proteome</keyword>
<dbReference type="Gene3D" id="1.10.10.10">
    <property type="entry name" value="Winged helix-like DNA-binding domain superfamily/Winged helix DNA-binding domain"/>
    <property type="match status" value="1"/>
</dbReference>
<evidence type="ECO:0000256" key="2">
    <source>
        <dbReference type="ARBA" id="ARBA00023125"/>
    </source>
</evidence>
<proteinExistence type="predicted"/>
<dbReference type="InterPro" id="IPR016032">
    <property type="entry name" value="Sig_transdc_resp-reg_C-effctor"/>
</dbReference>
<feature type="DNA-binding region" description="OmpR/PhoB-type" evidence="4">
    <location>
        <begin position="120"/>
        <end position="227"/>
    </location>
</feature>